<gene>
    <name evidence="1" type="ORF">ACN38_g12257</name>
</gene>
<sequence>MQPCTLTPYVMVVSPDPVWQGAHGPIRQDCSLLSLFFFSPSLLVSSNQYNCSLSLLLASHHHIVCDEPDQGKSAPRYDEPPAITWRPNTALHLTCIVNPNTSEYLARSSPIMPQGTGTLTSDKGRVLGQFEVEGSQYIFVGNLTGFGQSFSVPNADVTYDSVDQLHKESEEFEKLPIEKDQIELKLKNGVAITGGFDMPFSDGEVKKGTVVGGGGKWLKL</sequence>
<evidence type="ECO:0000313" key="2">
    <source>
        <dbReference type="Proteomes" id="UP000037696"/>
    </source>
</evidence>
<accession>A0A0M9WA02</accession>
<dbReference type="EMBL" id="LHQQ01000369">
    <property type="protein sequence ID" value="KOS36963.1"/>
    <property type="molecule type" value="Genomic_DNA"/>
</dbReference>
<organism evidence="1 2">
    <name type="scientific">Penicillium nordicum</name>
    <dbReference type="NCBI Taxonomy" id="229535"/>
    <lineage>
        <taxon>Eukaryota</taxon>
        <taxon>Fungi</taxon>
        <taxon>Dikarya</taxon>
        <taxon>Ascomycota</taxon>
        <taxon>Pezizomycotina</taxon>
        <taxon>Eurotiomycetes</taxon>
        <taxon>Eurotiomycetidae</taxon>
        <taxon>Eurotiales</taxon>
        <taxon>Aspergillaceae</taxon>
        <taxon>Penicillium</taxon>
    </lineage>
</organism>
<name>A0A0M9WA02_9EURO</name>
<dbReference type="OrthoDB" id="2984728at2759"/>
<protein>
    <submittedName>
        <fullName evidence="1">Uncharacterized protein</fullName>
    </submittedName>
</protein>
<reference evidence="1 2" key="1">
    <citation type="submission" date="2015-08" db="EMBL/GenBank/DDBJ databases">
        <title>Genome sequencing of Penicillium nordicum.</title>
        <authorList>
            <person name="Nguyen H.D."/>
            <person name="Seifert K.A."/>
        </authorList>
    </citation>
    <scope>NUCLEOTIDE SEQUENCE [LARGE SCALE GENOMIC DNA]</scope>
    <source>
        <strain evidence="1 2">DAOMC 185683</strain>
    </source>
</reference>
<comment type="caution">
    <text evidence="1">The sequence shown here is derived from an EMBL/GenBank/DDBJ whole genome shotgun (WGS) entry which is preliminary data.</text>
</comment>
<dbReference type="Proteomes" id="UP000037696">
    <property type="component" value="Unassembled WGS sequence"/>
</dbReference>
<proteinExistence type="predicted"/>
<keyword evidence="2" id="KW-1185">Reference proteome</keyword>
<evidence type="ECO:0000313" key="1">
    <source>
        <dbReference type="EMBL" id="KOS36963.1"/>
    </source>
</evidence>
<dbReference type="AlphaFoldDB" id="A0A0M9WA02"/>